<dbReference type="GO" id="GO:0000155">
    <property type="term" value="F:phosphorelay sensor kinase activity"/>
    <property type="evidence" value="ECO:0007669"/>
    <property type="project" value="InterPro"/>
</dbReference>
<dbReference type="Gene3D" id="1.20.120.160">
    <property type="entry name" value="HPT domain"/>
    <property type="match status" value="1"/>
</dbReference>
<evidence type="ECO:0000256" key="5">
    <source>
        <dbReference type="ARBA" id="ARBA00022553"/>
    </source>
</evidence>
<dbReference type="GO" id="GO:0005524">
    <property type="term" value="F:ATP binding"/>
    <property type="evidence" value="ECO:0007669"/>
    <property type="project" value="UniProtKB-KW"/>
</dbReference>
<evidence type="ECO:0000259" key="22">
    <source>
        <dbReference type="PROSITE" id="PS50112"/>
    </source>
</evidence>
<feature type="region of interest" description="Disordered" evidence="18">
    <location>
        <begin position="1097"/>
        <end position="1123"/>
    </location>
</feature>
<evidence type="ECO:0000313" key="25">
    <source>
        <dbReference type="EMBL" id="XCN72294.1"/>
    </source>
</evidence>
<evidence type="ECO:0000256" key="4">
    <source>
        <dbReference type="ARBA" id="ARBA00022475"/>
    </source>
</evidence>
<dbReference type="InterPro" id="IPR008207">
    <property type="entry name" value="Sig_transdc_His_kin_Hpt_dom"/>
</dbReference>
<dbReference type="SUPFAM" id="SSF53850">
    <property type="entry name" value="Periplasmic binding protein-like II"/>
    <property type="match status" value="2"/>
</dbReference>
<dbReference type="SUPFAM" id="SSF55785">
    <property type="entry name" value="PYP-like sensor domain (PAS domain)"/>
    <property type="match status" value="1"/>
</dbReference>
<evidence type="ECO:0000256" key="15">
    <source>
        <dbReference type="ARBA" id="ARBA00068150"/>
    </source>
</evidence>
<dbReference type="InterPro" id="IPR000014">
    <property type="entry name" value="PAS"/>
</dbReference>
<dbReference type="Gene3D" id="3.30.565.10">
    <property type="entry name" value="Histidine kinase-like ATPase, C-terminal domain"/>
    <property type="match status" value="1"/>
</dbReference>
<comment type="subunit">
    <text evidence="14">At low DSF concentrations, interacts with RpfF.</text>
</comment>
<evidence type="ECO:0000259" key="21">
    <source>
        <dbReference type="PROSITE" id="PS50110"/>
    </source>
</evidence>
<keyword evidence="13 19" id="KW-0472">Membrane</keyword>
<dbReference type="Pfam" id="PF00497">
    <property type="entry name" value="SBP_bac_3"/>
    <property type="match status" value="2"/>
</dbReference>
<keyword evidence="5 17" id="KW-0597">Phosphoprotein</keyword>
<dbReference type="InterPro" id="IPR004358">
    <property type="entry name" value="Sig_transdc_His_kin-like_C"/>
</dbReference>
<protein>
    <recommendedName>
        <fullName evidence="15">Sensory/regulatory protein RpfC</fullName>
        <ecNumber evidence="3">2.7.13.3</ecNumber>
    </recommendedName>
</protein>
<evidence type="ECO:0000256" key="17">
    <source>
        <dbReference type="PROSITE-ProRule" id="PRU00169"/>
    </source>
</evidence>
<feature type="domain" description="Response regulatory" evidence="21">
    <location>
        <begin position="972"/>
        <end position="1091"/>
    </location>
</feature>
<dbReference type="InterPro" id="IPR003594">
    <property type="entry name" value="HATPase_dom"/>
</dbReference>
<evidence type="ECO:0000256" key="10">
    <source>
        <dbReference type="ARBA" id="ARBA00022840"/>
    </source>
</evidence>
<dbReference type="CDD" id="cd16922">
    <property type="entry name" value="HATPase_EvgS-ArcB-TorS-like"/>
    <property type="match status" value="1"/>
</dbReference>
<dbReference type="SUPFAM" id="SSF47384">
    <property type="entry name" value="Homodimeric domain of signal transducing histidine kinase"/>
    <property type="match status" value="1"/>
</dbReference>
<evidence type="ECO:0000256" key="18">
    <source>
        <dbReference type="SAM" id="MobiDB-lite"/>
    </source>
</evidence>
<dbReference type="SMART" id="SM00388">
    <property type="entry name" value="HisKA"/>
    <property type="match status" value="1"/>
</dbReference>
<dbReference type="Gene3D" id="3.30.450.20">
    <property type="entry name" value="PAS domain"/>
    <property type="match status" value="1"/>
</dbReference>
<evidence type="ECO:0000256" key="2">
    <source>
        <dbReference type="ARBA" id="ARBA00004651"/>
    </source>
</evidence>
<evidence type="ECO:0000256" key="11">
    <source>
        <dbReference type="ARBA" id="ARBA00022989"/>
    </source>
</evidence>
<keyword evidence="7 19" id="KW-0812">Transmembrane</keyword>
<sequence length="1250" mass="139966">MIQKRKKNRLCSVLAVLVLAFLSVLGVGTGWAAKNPPAASVELSPAEQNWLKQHPRISLGYTLDFPPVLMQQTDGELAGILPDYIKLLNRNLGVDIQLVVDSWPEIIRLAKAREIDGLGPSFSLESRKEYFRFTQPLFFHYHSIYARSDELRRFNQLSDLKGYRIGYTRSVAVEKELLEKEQGIIPVPLENNEALATALLNGDIDAIVANITLEYWRKQNIQPSFGVAAILPETRLPIVFSLRKDWPELTSILNKGFELISAQEKQQILNRWLGAQTAAQGMQAGVIELTLEERNWLAKHPVIPFTFDPGWAPVEFTDDQGQPQGISRDYLHWLEKKLNVQFQPVCAESIEQAQKMMNKGQILLFPALTKTDKRKEHFYFTSSYLSLPVAIFSDANITYLGDLEDLEGKKVAVAKGYAVQEWLQRDYPQIELVPAPSVSGGLHMVTQGKAFAFVGSLLTTSYYIGQTGLTQLRVVGETSYSYRVRMAVPRQEPLLQSILNKGIGAISQAEHDAIYHRWISVQYTHHVDYQLFLIVLAGASLLLLLFSFWTWRLMKEVKRRRQTEAALLDKEHLLADLIDFFPEAVLVVDRQGVVIAWNKAMEKLSGVPAEEMLGKGNYAYAVPFYGIPQPILIDYAGRPAVEITSVYEHVQIEGDKITAENSQIILDGKHVCLLGTASVLRDSQEKIVASIESIRDVTEARQAEQDLLHARDAAESAAKAKSEFLATMSHEIRTPMNAIINLTRLLLDTSLDYDQRSYAQISMDSSELLLSLINDILDFSKIEAGKLELEHASFDLRELVKTVLSPMRIKAEDKGLSLGLVIEPEVHPFLIGDSVRLQQILLNFLNNAIKFTASGGVLVHIAVQEEEGKEVLLQISVEDSGIGIPEDRMTRLFQTFSQADTSTSRKYGGTGLGLAICKRLSELMGGQVGVQSEAGEGSTFWFTVRVQKTSEDTLLSKKESTHFHDTLPLTPNILLVEDNKINQYVALSILKKFQLAADVAENGVEALEMQRQKEYDVVLMDIQMPEMDGFEAARHIRNPATGVLRPDVPIVAMTADATKEDREKCFAAGMNDYISKPVNRDRLFLVLQEQLSKAAVYHDEHATKSDSSQNGEQIRPMQGNPSLQDNASFNAPSLLLDDCLPIFDRDDLVERMGGYEDGIEEFMEEFPTYLSADIKELQLALAKNDMAGILSSTHKIKGMCANASVERVREVAYRMELTAKEGKIDTVQVFMPLLEQEAKALAAYLDEKDS</sequence>
<dbReference type="SMART" id="SM00387">
    <property type="entry name" value="HATPase_c"/>
    <property type="match status" value="1"/>
</dbReference>
<comment type="subcellular location">
    <subcellularLocation>
        <location evidence="2">Cell membrane</location>
        <topology evidence="2">Multi-pass membrane protein</topology>
    </subcellularLocation>
</comment>
<dbReference type="InterPro" id="IPR003661">
    <property type="entry name" value="HisK_dim/P_dom"/>
</dbReference>
<dbReference type="PROSITE" id="PS50113">
    <property type="entry name" value="PAC"/>
    <property type="match status" value="1"/>
</dbReference>
<evidence type="ECO:0000256" key="9">
    <source>
        <dbReference type="ARBA" id="ARBA00022777"/>
    </source>
</evidence>
<dbReference type="KEGG" id="eaj:Q3M24_18625"/>
<dbReference type="CDD" id="cd00130">
    <property type="entry name" value="PAS"/>
    <property type="match status" value="1"/>
</dbReference>
<dbReference type="Pfam" id="PF01627">
    <property type="entry name" value="Hpt"/>
    <property type="match status" value="1"/>
</dbReference>
<evidence type="ECO:0000256" key="12">
    <source>
        <dbReference type="ARBA" id="ARBA00023012"/>
    </source>
</evidence>
<dbReference type="InterPro" id="IPR013656">
    <property type="entry name" value="PAS_4"/>
</dbReference>
<dbReference type="EMBL" id="CP159373">
    <property type="protein sequence ID" value="XCN72294.1"/>
    <property type="molecule type" value="Genomic_DNA"/>
</dbReference>
<dbReference type="NCBIfam" id="TIGR00229">
    <property type="entry name" value="sensory_box"/>
    <property type="match status" value="1"/>
</dbReference>
<dbReference type="SUPFAM" id="SSF47226">
    <property type="entry name" value="Histidine-containing phosphotransfer domain, HPT domain"/>
    <property type="match status" value="1"/>
</dbReference>
<organism evidence="25">
    <name type="scientific">Candidatus Electrothrix aestuarii</name>
    <dbReference type="NCBI Taxonomy" id="3062594"/>
    <lineage>
        <taxon>Bacteria</taxon>
        <taxon>Pseudomonadati</taxon>
        <taxon>Thermodesulfobacteriota</taxon>
        <taxon>Desulfobulbia</taxon>
        <taxon>Desulfobulbales</taxon>
        <taxon>Desulfobulbaceae</taxon>
        <taxon>Candidatus Electrothrix</taxon>
    </lineage>
</organism>
<keyword evidence="8" id="KW-0547">Nucleotide-binding</keyword>
<dbReference type="Pfam" id="PF00512">
    <property type="entry name" value="HisKA"/>
    <property type="match status" value="1"/>
</dbReference>
<dbReference type="Gene3D" id="3.40.190.10">
    <property type="entry name" value="Periplasmic binding protein-like II"/>
    <property type="match status" value="4"/>
</dbReference>
<evidence type="ECO:0000256" key="8">
    <source>
        <dbReference type="ARBA" id="ARBA00022741"/>
    </source>
</evidence>
<feature type="domain" description="HPt" evidence="24">
    <location>
        <begin position="1155"/>
        <end position="1248"/>
    </location>
</feature>
<keyword evidence="11 19" id="KW-1133">Transmembrane helix</keyword>
<keyword evidence="4" id="KW-1003">Cell membrane</keyword>
<feature type="transmembrane region" description="Helical" evidence="19">
    <location>
        <begin position="529"/>
        <end position="551"/>
    </location>
</feature>
<accession>A0AAU8LT34</accession>
<dbReference type="InterPro" id="IPR001638">
    <property type="entry name" value="Solute-binding_3/MltF_N"/>
</dbReference>
<evidence type="ECO:0000256" key="1">
    <source>
        <dbReference type="ARBA" id="ARBA00000085"/>
    </source>
</evidence>
<dbReference type="FunFam" id="3.30.565.10:FF:000010">
    <property type="entry name" value="Sensor histidine kinase RcsC"/>
    <property type="match status" value="1"/>
</dbReference>
<evidence type="ECO:0000256" key="19">
    <source>
        <dbReference type="SAM" id="Phobius"/>
    </source>
</evidence>
<keyword evidence="9" id="KW-0418">Kinase</keyword>
<dbReference type="InterPro" id="IPR036890">
    <property type="entry name" value="HATPase_C_sf"/>
</dbReference>
<dbReference type="SMART" id="SM00448">
    <property type="entry name" value="REC"/>
    <property type="match status" value="1"/>
</dbReference>
<dbReference type="EC" id="2.7.13.3" evidence="3"/>
<dbReference type="Pfam" id="PF02518">
    <property type="entry name" value="HATPase_c"/>
    <property type="match status" value="1"/>
</dbReference>
<dbReference type="Gene3D" id="3.40.50.2300">
    <property type="match status" value="1"/>
</dbReference>
<dbReference type="CDD" id="cd00082">
    <property type="entry name" value="HisKA"/>
    <property type="match status" value="1"/>
</dbReference>
<dbReference type="PRINTS" id="PR00344">
    <property type="entry name" value="BCTRLSENSOR"/>
</dbReference>
<gene>
    <name evidence="25" type="ORF">Q3M24_18625</name>
</gene>
<dbReference type="InterPro" id="IPR036641">
    <property type="entry name" value="HPT_dom_sf"/>
</dbReference>
<dbReference type="Pfam" id="PF00072">
    <property type="entry name" value="Response_reg"/>
    <property type="match status" value="1"/>
</dbReference>
<evidence type="ECO:0000256" key="6">
    <source>
        <dbReference type="ARBA" id="ARBA00022679"/>
    </source>
</evidence>
<dbReference type="SMART" id="SM00062">
    <property type="entry name" value="PBPb"/>
    <property type="match status" value="2"/>
</dbReference>
<dbReference type="InterPro" id="IPR005467">
    <property type="entry name" value="His_kinase_dom"/>
</dbReference>
<reference evidence="25" key="2">
    <citation type="submission" date="2024-06" db="EMBL/GenBank/DDBJ databases">
        <authorList>
            <person name="Plum-Jensen L.E."/>
            <person name="Schramm A."/>
            <person name="Marshall I.P.G."/>
        </authorList>
    </citation>
    <scope>NUCLEOTIDE SEQUENCE</scope>
    <source>
        <strain evidence="25">Rat1</strain>
    </source>
</reference>
<dbReference type="CDD" id="cd17546">
    <property type="entry name" value="REC_hyHK_CKI1_RcsC-like"/>
    <property type="match status" value="1"/>
</dbReference>
<dbReference type="PANTHER" id="PTHR45339:SF1">
    <property type="entry name" value="HYBRID SIGNAL TRANSDUCTION HISTIDINE KINASE J"/>
    <property type="match status" value="1"/>
</dbReference>
<dbReference type="PROSITE" id="PS50109">
    <property type="entry name" value="HIS_KIN"/>
    <property type="match status" value="1"/>
</dbReference>
<dbReference type="InterPro" id="IPR036097">
    <property type="entry name" value="HisK_dim/P_sf"/>
</dbReference>
<feature type="domain" description="PAC" evidence="23">
    <location>
        <begin position="657"/>
        <end position="709"/>
    </location>
</feature>
<evidence type="ECO:0000259" key="24">
    <source>
        <dbReference type="PROSITE" id="PS50894"/>
    </source>
</evidence>
<keyword evidence="12" id="KW-0902">Two-component regulatory system</keyword>
<evidence type="ECO:0000256" key="13">
    <source>
        <dbReference type="ARBA" id="ARBA00023136"/>
    </source>
</evidence>
<evidence type="ECO:0000256" key="14">
    <source>
        <dbReference type="ARBA" id="ARBA00064003"/>
    </source>
</evidence>
<dbReference type="CDD" id="cd00088">
    <property type="entry name" value="HPT"/>
    <property type="match status" value="1"/>
</dbReference>
<dbReference type="InterPro" id="IPR001789">
    <property type="entry name" value="Sig_transdc_resp-reg_receiver"/>
</dbReference>
<proteinExistence type="predicted"/>
<evidence type="ECO:0000256" key="7">
    <source>
        <dbReference type="ARBA" id="ARBA00022692"/>
    </source>
</evidence>
<keyword evidence="10" id="KW-0067">ATP-binding</keyword>
<feature type="domain" description="PAS" evidence="22">
    <location>
        <begin position="570"/>
        <end position="615"/>
    </location>
</feature>
<feature type="modified residue" description="Phosphohistidine" evidence="16">
    <location>
        <position position="1194"/>
    </location>
</feature>
<dbReference type="PANTHER" id="PTHR45339">
    <property type="entry name" value="HYBRID SIGNAL TRANSDUCTION HISTIDINE KINASE J"/>
    <property type="match status" value="1"/>
</dbReference>
<feature type="domain" description="Histidine kinase" evidence="20">
    <location>
        <begin position="727"/>
        <end position="948"/>
    </location>
</feature>
<dbReference type="InterPro" id="IPR000700">
    <property type="entry name" value="PAS-assoc_C"/>
</dbReference>
<dbReference type="PROSITE" id="PS50112">
    <property type="entry name" value="PAS"/>
    <property type="match status" value="1"/>
</dbReference>
<keyword evidence="6" id="KW-0808">Transferase</keyword>
<dbReference type="FunFam" id="1.10.287.130:FF:000002">
    <property type="entry name" value="Two-component osmosensing histidine kinase"/>
    <property type="match status" value="1"/>
</dbReference>
<evidence type="ECO:0000259" key="23">
    <source>
        <dbReference type="PROSITE" id="PS50113"/>
    </source>
</evidence>
<name>A0AAU8LT34_9BACT</name>
<evidence type="ECO:0000256" key="3">
    <source>
        <dbReference type="ARBA" id="ARBA00012438"/>
    </source>
</evidence>
<dbReference type="InterPro" id="IPR035965">
    <property type="entry name" value="PAS-like_dom_sf"/>
</dbReference>
<dbReference type="SUPFAM" id="SSF52172">
    <property type="entry name" value="CheY-like"/>
    <property type="match status" value="1"/>
</dbReference>
<evidence type="ECO:0000259" key="20">
    <source>
        <dbReference type="PROSITE" id="PS50109"/>
    </source>
</evidence>
<dbReference type="Gene3D" id="1.10.287.130">
    <property type="match status" value="1"/>
</dbReference>
<dbReference type="PROSITE" id="PS50110">
    <property type="entry name" value="RESPONSE_REGULATORY"/>
    <property type="match status" value="1"/>
</dbReference>
<dbReference type="SUPFAM" id="SSF55874">
    <property type="entry name" value="ATPase domain of HSP90 chaperone/DNA topoisomerase II/histidine kinase"/>
    <property type="match status" value="1"/>
</dbReference>
<dbReference type="GO" id="GO:0005886">
    <property type="term" value="C:plasma membrane"/>
    <property type="evidence" value="ECO:0007669"/>
    <property type="project" value="UniProtKB-SubCell"/>
</dbReference>
<dbReference type="AlphaFoldDB" id="A0AAU8LT34"/>
<feature type="modified residue" description="4-aspartylphosphate" evidence="17">
    <location>
        <position position="1021"/>
    </location>
</feature>
<dbReference type="Pfam" id="PF08448">
    <property type="entry name" value="PAS_4"/>
    <property type="match status" value="1"/>
</dbReference>
<dbReference type="PROSITE" id="PS50894">
    <property type="entry name" value="HPT"/>
    <property type="match status" value="1"/>
</dbReference>
<comment type="catalytic activity">
    <reaction evidence="1">
        <text>ATP + protein L-histidine = ADP + protein N-phospho-L-histidine.</text>
        <dbReference type="EC" id="2.7.13.3"/>
    </reaction>
</comment>
<dbReference type="SMART" id="SM00091">
    <property type="entry name" value="PAS"/>
    <property type="match status" value="1"/>
</dbReference>
<reference evidence="25" key="1">
    <citation type="journal article" date="2024" name="Syst. Appl. Microbiol.">
        <title>First single-strain enrichments of Electrothrix cable bacteria, description of E. aestuarii sp. nov. and E. rattekaaiensis sp. nov., and proposal of a cable bacteria taxonomy following the rules of the SeqCode.</title>
        <authorList>
            <person name="Plum-Jensen L.E."/>
            <person name="Schramm A."/>
            <person name="Marshall I.P.G."/>
        </authorList>
    </citation>
    <scope>NUCLEOTIDE SEQUENCE</scope>
    <source>
        <strain evidence="25">Rat1</strain>
    </source>
</reference>
<dbReference type="CDD" id="cd01007">
    <property type="entry name" value="PBP2_BvgS_HisK_like"/>
    <property type="match status" value="2"/>
</dbReference>
<dbReference type="InterPro" id="IPR011006">
    <property type="entry name" value="CheY-like_superfamily"/>
</dbReference>
<evidence type="ECO:0000256" key="16">
    <source>
        <dbReference type="PROSITE-ProRule" id="PRU00110"/>
    </source>
</evidence>